<dbReference type="EMBL" id="JAIWYP010000002">
    <property type="protein sequence ID" value="KAH3863201.1"/>
    <property type="molecule type" value="Genomic_DNA"/>
</dbReference>
<keyword evidence="3" id="KW-1185">Reference proteome</keyword>
<reference evidence="2" key="1">
    <citation type="journal article" date="2019" name="bioRxiv">
        <title>The Genome of the Zebra Mussel, Dreissena polymorpha: A Resource for Invasive Species Research.</title>
        <authorList>
            <person name="McCartney M.A."/>
            <person name="Auch B."/>
            <person name="Kono T."/>
            <person name="Mallez S."/>
            <person name="Zhang Y."/>
            <person name="Obille A."/>
            <person name="Becker A."/>
            <person name="Abrahante J.E."/>
            <person name="Garbe J."/>
            <person name="Badalamenti J.P."/>
            <person name="Herman A."/>
            <person name="Mangelson H."/>
            <person name="Liachko I."/>
            <person name="Sullivan S."/>
            <person name="Sone E.D."/>
            <person name="Koren S."/>
            <person name="Silverstein K.A.T."/>
            <person name="Beckman K.B."/>
            <person name="Gohl D.M."/>
        </authorList>
    </citation>
    <scope>NUCLEOTIDE SEQUENCE</scope>
    <source>
        <strain evidence="2">Duluth1</strain>
        <tissue evidence="2">Whole animal</tissue>
    </source>
</reference>
<proteinExistence type="predicted"/>
<feature type="compositionally biased region" description="Low complexity" evidence="1">
    <location>
        <begin position="1"/>
        <end position="11"/>
    </location>
</feature>
<evidence type="ECO:0000256" key="1">
    <source>
        <dbReference type="SAM" id="MobiDB-lite"/>
    </source>
</evidence>
<reference evidence="2" key="2">
    <citation type="submission" date="2020-11" db="EMBL/GenBank/DDBJ databases">
        <authorList>
            <person name="McCartney M.A."/>
            <person name="Auch B."/>
            <person name="Kono T."/>
            <person name="Mallez S."/>
            <person name="Becker A."/>
            <person name="Gohl D.M."/>
            <person name="Silverstein K.A.T."/>
            <person name="Koren S."/>
            <person name="Bechman K.B."/>
            <person name="Herman A."/>
            <person name="Abrahante J.E."/>
            <person name="Garbe J."/>
        </authorList>
    </citation>
    <scope>NUCLEOTIDE SEQUENCE</scope>
    <source>
        <strain evidence="2">Duluth1</strain>
        <tissue evidence="2">Whole animal</tissue>
    </source>
</reference>
<evidence type="ECO:0000313" key="2">
    <source>
        <dbReference type="EMBL" id="KAH3863201.1"/>
    </source>
</evidence>
<dbReference type="Proteomes" id="UP000828390">
    <property type="component" value="Unassembled WGS sequence"/>
</dbReference>
<gene>
    <name evidence="2" type="ORF">DPMN_026181</name>
</gene>
<accession>A0A9D4LUP2</accession>
<sequence length="235" mass="26055">MSDSNKNANKNTSKKKSEKRTKDEASPGSTSDQPDKRPTGNEKSPTTSSAASASIPSTPSAPYTPCSQPLHMFGQHYPLHLQYLSQQQTVPPGYGFSPSPPHTAGNPVAPTDTGVIGEHSQITLVTVMDKLSLMKNRLLKLDKIDKIEIDIGKIAKSVTLVEARINDIETQFSAVDLRLIEFEKSRQFDSEECTELKTNYIELSKKWQPSNIHLKQFLKILRKLGPTISHCPTRL</sequence>
<feature type="compositionally biased region" description="Low complexity" evidence="1">
    <location>
        <begin position="44"/>
        <end position="63"/>
    </location>
</feature>
<dbReference type="AlphaFoldDB" id="A0A9D4LUP2"/>
<feature type="region of interest" description="Disordered" evidence="1">
    <location>
        <begin position="1"/>
        <end position="63"/>
    </location>
</feature>
<name>A0A9D4LUP2_DREPO</name>
<comment type="caution">
    <text evidence="2">The sequence shown here is derived from an EMBL/GenBank/DDBJ whole genome shotgun (WGS) entry which is preliminary data.</text>
</comment>
<evidence type="ECO:0000313" key="3">
    <source>
        <dbReference type="Proteomes" id="UP000828390"/>
    </source>
</evidence>
<protein>
    <submittedName>
        <fullName evidence="2">Uncharacterized protein</fullName>
    </submittedName>
</protein>
<organism evidence="2 3">
    <name type="scientific">Dreissena polymorpha</name>
    <name type="common">Zebra mussel</name>
    <name type="synonym">Mytilus polymorpha</name>
    <dbReference type="NCBI Taxonomy" id="45954"/>
    <lineage>
        <taxon>Eukaryota</taxon>
        <taxon>Metazoa</taxon>
        <taxon>Spiralia</taxon>
        <taxon>Lophotrochozoa</taxon>
        <taxon>Mollusca</taxon>
        <taxon>Bivalvia</taxon>
        <taxon>Autobranchia</taxon>
        <taxon>Heteroconchia</taxon>
        <taxon>Euheterodonta</taxon>
        <taxon>Imparidentia</taxon>
        <taxon>Neoheterodontei</taxon>
        <taxon>Myida</taxon>
        <taxon>Dreissenoidea</taxon>
        <taxon>Dreissenidae</taxon>
        <taxon>Dreissena</taxon>
    </lineage>
</organism>